<gene>
    <name evidence="1" type="ORF">PSTT_00682</name>
</gene>
<dbReference type="Proteomes" id="UP000239156">
    <property type="component" value="Unassembled WGS sequence"/>
</dbReference>
<reference evidence="1" key="1">
    <citation type="submission" date="2017-12" db="EMBL/GenBank/DDBJ databases">
        <title>Gene loss provides genomic basis for host adaptation in cereal stripe rust fungi.</title>
        <authorList>
            <person name="Xia C."/>
        </authorList>
    </citation>
    <scope>NUCLEOTIDE SEQUENCE [LARGE SCALE GENOMIC DNA]</scope>
    <source>
        <strain evidence="1">93-210</strain>
    </source>
</reference>
<dbReference type="VEuPathDB" id="FungiDB:PSTT_00682"/>
<evidence type="ECO:0000313" key="2">
    <source>
        <dbReference type="Proteomes" id="UP000239156"/>
    </source>
</evidence>
<dbReference type="AlphaFoldDB" id="A0A2S4W640"/>
<name>A0A2S4W640_9BASI</name>
<protein>
    <submittedName>
        <fullName evidence="1">Uncharacterized protein</fullName>
    </submittedName>
</protein>
<evidence type="ECO:0000313" key="1">
    <source>
        <dbReference type="EMBL" id="POW17199.1"/>
    </source>
</evidence>
<accession>A0A2S4W640</accession>
<organism evidence="1 2">
    <name type="scientific">Puccinia striiformis</name>
    <dbReference type="NCBI Taxonomy" id="27350"/>
    <lineage>
        <taxon>Eukaryota</taxon>
        <taxon>Fungi</taxon>
        <taxon>Dikarya</taxon>
        <taxon>Basidiomycota</taxon>
        <taxon>Pucciniomycotina</taxon>
        <taxon>Pucciniomycetes</taxon>
        <taxon>Pucciniales</taxon>
        <taxon>Pucciniaceae</taxon>
        <taxon>Puccinia</taxon>
    </lineage>
</organism>
<sequence length="100" mass="11269">MAQLYLCIKWTLFEKLHIFRPVCPMSMDNTCLAHSCRLYEATLAEPGSGSQHTGVWTNRACCIILQTGGSMYPPRSSLPRQALWCVRSERTELSGTYILA</sequence>
<proteinExistence type="predicted"/>
<keyword evidence="2" id="KW-1185">Reference proteome</keyword>
<dbReference type="VEuPathDB" id="FungiDB:PSHT_00351"/>
<comment type="caution">
    <text evidence="1">The sequence shown here is derived from an EMBL/GenBank/DDBJ whole genome shotgun (WGS) entry which is preliminary data.</text>
</comment>
<dbReference type="EMBL" id="PKSL01000003">
    <property type="protein sequence ID" value="POW17199.1"/>
    <property type="molecule type" value="Genomic_DNA"/>
</dbReference>